<dbReference type="InterPro" id="IPR012338">
    <property type="entry name" value="Beta-lactam/transpept-like"/>
</dbReference>
<reference evidence="2" key="1">
    <citation type="submission" date="2023-06" db="EMBL/GenBank/DDBJ databases">
        <authorList>
            <person name="Noh H."/>
        </authorList>
    </citation>
    <scope>NUCLEOTIDE SEQUENCE</scope>
    <source>
        <strain evidence="2">DUCC20226</strain>
    </source>
</reference>
<dbReference type="AlphaFoldDB" id="A0AAD9SJB7"/>
<name>A0AAD9SJB7_PHOAM</name>
<dbReference type="Pfam" id="PF00144">
    <property type="entry name" value="Beta-lactamase"/>
    <property type="match status" value="1"/>
</dbReference>
<dbReference type="Gene3D" id="3.40.710.10">
    <property type="entry name" value="DD-peptidase/beta-lactamase superfamily"/>
    <property type="match status" value="2"/>
</dbReference>
<dbReference type="PANTHER" id="PTHR43283">
    <property type="entry name" value="BETA-LACTAMASE-RELATED"/>
    <property type="match status" value="1"/>
</dbReference>
<dbReference type="SUPFAM" id="SSF56601">
    <property type="entry name" value="beta-lactamase/transpeptidase-like"/>
    <property type="match status" value="1"/>
</dbReference>
<dbReference type="InterPro" id="IPR001466">
    <property type="entry name" value="Beta-lactam-related"/>
</dbReference>
<dbReference type="EMBL" id="JAUJFL010000003">
    <property type="protein sequence ID" value="KAK2607856.1"/>
    <property type="molecule type" value="Genomic_DNA"/>
</dbReference>
<comment type="caution">
    <text evidence="2">The sequence shown here is derived from an EMBL/GenBank/DDBJ whole genome shotgun (WGS) entry which is preliminary data.</text>
</comment>
<evidence type="ECO:0000313" key="3">
    <source>
        <dbReference type="Proteomes" id="UP001265746"/>
    </source>
</evidence>
<dbReference type="Proteomes" id="UP001265746">
    <property type="component" value="Unassembled WGS sequence"/>
</dbReference>
<evidence type="ECO:0000259" key="1">
    <source>
        <dbReference type="Pfam" id="PF00144"/>
    </source>
</evidence>
<sequence>MKTQISKPATAIMIEQEQLSKHLTQILTPLTFRENIEEGDGGQDYDISAWYNTPCATVAVARSSAVLASNLAAEMLPDFRHAGWGKQRLPGGPCPDEDTLFQACSISKAFQSLAILHLYSEGSVFLVHFYPDSVGCSWDPKHLELPYQSQAAQYSNPGLWIIKSLDDPVKTYIGKTVYDVVVLNSVRKGVPEELSAQLTDRMTITQLLSHTAGLTASGFVGYPAHSDHIKTSADVLKGGLGDANSPPVYIHGIPGMQAEYSGGGSTILQAMLENIAGELGFASYASLMKAKVLGPLGMTRSFYSDAGPLPQHENNYATAYQNGTYPLENGQVFHVHPEQGAAGLWTTSLDLVKGLIGVAHTALGTPAAVRLNGNPWIRPDAAQEIFKKRSELAYEDDAYYCGFEVEFLDGEDEFPGDERLVRISHAGSNEGYRCWHAASFPLPSTVREGEEVVINAMACMTNSNYGGDLCGPMVCAISDLLDSPLGAGPPSGPFTDRAPFIAVDPMPSAPPAGWAAYQGEWRIENRAQTLEITTGPGPSIGVVFSHLEGVVLPLMACAARKGPEMLRLRVSTLNVTLDFAKKGAEASLSLCTGGAKLKCTRGRLLP</sequence>
<keyword evidence="3" id="KW-1185">Reference proteome</keyword>
<organism evidence="2 3">
    <name type="scientific">Phomopsis amygdali</name>
    <name type="common">Fusicoccum amygdali</name>
    <dbReference type="NCBI Taxonomy" id="1214568"/>
    <lineage>
        <taxon>Eukaryota</taxon>
        <taxon>Fungi</taxon>
        <taxon>Dikarya</taxon>
        <taxon>Ascomycota</taxon>
        <taxon>Pezizomycotina</taxon>
        <taxon>Sordariomycetes</taxon>
        <taxon>Sordariomycetidae</taxon>
        <taxon>Diaporthales</taxon>
        <taxon>Diaporthaceae</taxon>
        <taxon>Diaporthe</taxon>
    </lineage>
</organism>
<proteinExistence type="predicted"/>
<protein>
    <recommendedName>
        <fullName evidence="1">Beta-lactamase-related domain-containing protein</fullName>
    </recommendedName>
</protein>
<gene>
    <name evidence="2" type="ORF">N8I77_006502</name>
</gene>
<evidence type="ECO:0000313" key="2">
    <source>
        <dbReference type="EMBL" id="KAK2607856.1"/>
    </source>
</evidence>
<dbReference type="InterPro" id="IPR050789">
    <property type="entry name" value="Diverse_Enzym_Activities"/>
</dbReference>
<accession>A0AAD9SJB7</accession>
<feature type="domain" description="Beta-lactamase-related" evidence="1">
    <location>
        <begin position="54"/>
        <end position="358"/>
    </location>
</feature>